<accession>A0ABY8I908</accession>
<proteinExistence type="predicted"/>
<evidence type="ECO:0000313" key="2">
    <source>
        <dbReference type="EMBL" id="WFR81416.1"/>
    </source>
</evidence>
<protein>
    <submittedName>
        <fullName evidence="2">Nucleotide-binding protein</fullName>
    </submittedName>
</protein>
<dbReference type="RefSeq" id="WP_278318245.1">
    <property type="nucleotide sequence ID" value="NZ_CP121464.1"/>
</dbReference>
<dbReference type="Pfam" id="PF10137">
    <property type="entry name" value="CAP12-PCTIR_TIR"/>
    <property type="match status" value="1"/>
</dbReference>
<dbReference type="InterPro" id="IPR019302">
    <property type="entry name" value="CAP12/PCTIR_TIR_dom"/>
</dbReference>
<sequence>MTKPRIFIGSSVEGLNVSYAVQQNLFHDAEVTVWDQDVFQLSRTTMESLTDALRDSDFAIFIFSSDDLATIRKETVNIIRDNVLFELGLFIGKLGRERVFFLVPHGGELHIPTDLLGITPGKYDSTRSDGLLKAGTGPVCHQIRNQIKSLGVVPGRIVVEASNDGGVVEKNEENFWIIDFVEGNYKRAKITLEQQMSAQSGEEAIISKSWLAYCDFKLEKIPNTKLLTDFANTYPKDPIVQSSVGMFLRREGYIAEAIQFLSSVQLSLPNDSKIAQALAACYVENENNLLAIEKLLHATPDDSPEIAIDLASAFEREDRMNDALKTIQRCHIKFPRHTELRFKYARLAQELDLHNIAACLLIDLTEEKPENIEYWGYLGNSCLQLDMQDTALAAYRKAEKIMKIDAPDQWIIGNIGNLLINKGLSIEACVYLERAVKYQERSEYCHGRLSDALKNKATERKEFEKKYADGKRQIIEAAQALSLEEKLPTT</sequence>
<evidence type="ECO:0000259" key="1">
    <source>
        <dbReference type="Pfam" id="PF10137"/>
    </source>
</evidence>
<dbReference type="SUPFAM" id="SSF48452">
    <property type="entry name" value="TPR-like"/>
    <property type="match status" value="1"/>
</dbReference>
<dbReference type="Gene3D" id="1.25.40.10">
    <property type="entry name" value="Tetratricopeptide repeat domain"/>
    <property type="match status" value="1"/>
</dbReference>
<evidence type="ECO:0000313" key="3">
    <source>
        <dbReference type="Proteomes" id="UP001219584"/>
    </source>
</evidence>
<name>A0ABY8I908_9BURK</name>
<dbReference type="InterPro" id="IPR011990">
    <property type="entry name" value="TPR-like_helical_dom_sf"/>
</dbReference>
<dbReference type="EMBL" id="CP121464">
    <property type="protein sequence ID" value="WFR81416.1"/>
    <property type="molecule type" value="Genomic_DNA"/>
</dbReference>
<keyword evidence="3" id="KW-1185">Reference proteome</keyword>
<gene>
    <name evidence="2" type="ORF">P9875_09720</name>
</gene>
<dbReference type="Proteomes" id="UP001219584">
    <property type="component" value="Chromosome"/>
</dbReference>
<feature type="domain" description="CD-NTase-associated protein 12/Pycsar effector protein TIR" evidence="1">
    <location>
        <begin position="5"/>
        <end position="124"/>
    </location>
</feature>
<organism evidence="2 3">
    <name type="scientific">Janthinobacterium rivuli</name>
    <dbReference type="NCBI Taxonomy" id="2751478"/>
    <lineage>
        <taxon>Bacteria</taxon>
        <taxon>Pseudomonadati</taxon>
        <taxon>Pseudomonadota</taxon>
        <taxon>Betaproteobacteria</taxon>
        <taxon>Burkholderiales</taxon>
        <taxon>Oxalobacteraceae</taxon>
        <taxon>Janthinobacterium</taxon>
    </lineage>
</organism>
<reference evidence="2 3" key="1">
    <citation type="submission" date="2023-04" db="EMBL/GenBank/DDBJ databases">
        <title>Nanopore sequencing of Janthinobacterium from water.</title>
        <authorList>
            <person name="Ciuchcinski K."/>
            <person name="Rokowska A."/>
            <person name="Dziewit L."/>
        </authorList>
    </citation>
    <scope>NUCLEOTIDE SEQUENCE [LARGE SCALE GENOMIC DNA]</scope>
    <source>
        <strain evidence="2 3">DEMB2</strain>
    </source>
</reference>